<evidence type="ECO:0000259" key="2">
    <source>
        <dbReference type="PROSITE" id="PS51203"/>
    </source>
</evidence>
<comment type="caution">
    <text evidence="3">The sequence shown here is derived from an EMBL/GenBank/DDBJ whole genome shotgun (WGS) entry which is preliminary data.</text>
</comment>
<dbReference type="PANTHER" id="PTHR12356">
    <property type="entry name" value="NUCLEAR MOVEMENT PROTEIN NUDC"/>
    <property type="match status" value="1"/>
</dbReference>
<name>A0A8S1CTQ0_9INSE</name>
<organism evidence="3 4">
    <name type="scientific">Cloeon dipterum</name>
    <dbReference type="NCBI Taxonomy" id="197152"/>
    <lineage>
        <taxon>Eukaryota</taxon>
        <taxon>Metazoa</taxon>
        <taxon>Ecdysozoa</taxon>
        <taxon>Arthropoda</taxon>
        <taxon>Hexapoda</taxon>
        <taxon>Insecta</taxon>
        <taxon>Pterygota</taxon>
        <taxon>Palaeoptera</taxon>
        <taxon>Ephemeroptera</taxon>
        <taxon>Pisciforma</taxon>
        <taxon>Baetidae</taxon>
        <taxon>Cloeon</taxon>
    </lineage>
</organism>
<dbReference type="Gene3D" id="2.60.40.790">
    <property type="match status" value="1"/>
</dbReference>
<dbReference type="OrthoDB" id="515366at2759"/>
<evidence type="ECO:0000256" key="1">
    <source>
        <dbReference type="SAM" id="MobiDB-lite"/>
    </source>
</evidence>
<gene>
    <name evidence="3" type="ORF">CLODIP_2_CD04634</name>
</gene>
<dbReference type="InterPro" id="IPR008978">
    <property type="entry name" value="HSP20-like_chaperone"/>
</dbReference>
<feature type="domain" description="CS" evidence="2">
    <location>
        <begin position="101"/>
        <end position="189"/>
    </location>
</feature>
<dbReference type="EMBL" id="CADEPI010000061">
    <property type="protein sequence ID" value="CAB3371465.1"/>
    <property type="molecule type" value="Genomic_DNA"/>
</dbReference>
<keyword evidence="4" id="KW-1185">Reference proteome</keyword>
<dbReference type="InterPro" id="IPR007052">
    <property type="entry name" value="CS_dom"/>
</dbReference>
<accession>A0A8S1CTQ0</accession>
<dbReference type="GO" id="GO:0005737">
    <property type="term" value="C:cytoplasm"/>
    <property type="evidence" value="ECO:0007669"/>
    <property type="project" value="TreeGrafter"/>
</dbReference>
<dbReference type="GO" id="GO:0006457">
    <property type="term" value="P:protein folding"/>
    <property type="evidence" value="ECO:0007669"/>
    <property type="project" value="TreeGrafter"/>
</dbReference>
<reference evidence="3 4" key="1">
    <citation type="submission" date="2020-04" db="EMBL/GenBank/DDBJ databases">
        <authorList>
            <person name="Alioto T."/>
            <person name="Alioto T."/>
            <person name="Gomez Garrido J."/>
        </authorList>
    </citation>
    <scope>NUCLEOTIDE SEQUENCE [LARGE SCALE GENOMIC DNA]</scope>
</reference>
<dbReference type="GO" id="GO:0051082">
    <property type="term" value="F:unfolded protein binding"/>
    <property type="evidence" value="ECO:0007669"/>
    <property type="project" value="TreeGrafter"/>
</dbReference>
<dbReference type="Pfam" id="PF04969">
    <property type="entry name" value="CS"/>
    <property type="match status" value="1"/>
</dbReference>
<dbReference type="InterPro" id="IPR037898">
    <property type="entry name" value="NudC_fam"/>
</dbReference>
<evidence type="ECO:0000313" key="3">
    <source>
        <dbReference type="EMBL" id="CAB3371465.1"/>
    </source>
</evidence>
<evidence type="ECO:0000313" key="4">
    <source>
        <dbReference type="Proteomes" id="UP000494165"/>
    </source>
</evidence>
<dbReference type="PANTHER" id="PTHR12356:SF19">
    <property type="entry name" value="NUDC DOMAIN-CONTAINING PROTEIN 3"/>
    <property type="match status" value="1"/>
</dbReference>
<sequence length="265" mass="29722">MFIFTVCRTDFFKAKNKVDDPVGFMPGEAMNLVLKIFKQYQDLEEYSQRLAKMERLKGDGIAPAAAAEVEVISNDDLPVGPLEKASASAQGPDESESHNGAACDGYSWSQTIADVDISVKVPKHVVKGKQIKVETTNRLVKVVAGDDCLLDGELTNRVKCEETIWSLVPGKCVQLHFEKCEERWWDGLLTTDGKIDVRQIDSTRSLYDYSESDEMRIREMVLHQERKTANHEPKAVEEMLKTAWDADGSPFKGTPYDPSKVNFQA</sequence>
<proteinExistence type="predicted"/>
<feature type="region of interest" description="Disordered" evidence="1">
    <location>
        <begin position="82"/>
        <end position="101"/>
    </location>
</feature>
<dbReference type="AlphaFoldDB" id="A0A8S1CTQ0"/>
<dbReference type="SUPFAM" id="SSF49764">
    <property type="entry name" value="HSP20-like chaperones"/>
    <property type="match status" value="1"/>
</dbReference>
<dbReference type="PROSITE" id="PS51203">
    <property type="entry name" value="CS"/>
    <property type="match status" value="1"/>
</dbReference>
<dbReference type="Proteomes" id="UP000494165">
    <property type="component" value="Unassembled WGS sequence"/>
</dbReference>
<protein>
    <recommendedName>
        <fullName evidence="2">CS domain-containing protein</fullName>
    </recommendedName>
</protein>